<dbReference type="EMBL" id="JACHNZ010000028">
    <property type="protein sequence ID" value="MBB4632817.1"/>
    <property type="molecule type" value="Genomic_DNA"/>
</dbReference>
<feature type="region of interest" description="Disordered" evidence="1">
    <location>
        <begin position="181"/>
        <end position="246"/>
    </location>
</feature>
<evidence type="ECO:0000259" key="2">
    <source>
        <dbReference type="Pfam" id="PF02120"/>
    </source>
</evidence>
<keyword evidence="4" id="KW-1185">Reference proteome</keyword>
<gene>
    <name evidence="3" type="ORF">GGQ98_002444</name>
</gene>
<evidence type="ECO:0000256" key="1">
    <source>
        <dbReference type="SAM" id="MobiDB-lite"/>
    </source>
</evidence>
<dbReference type="PANTHER" id="PTHR37533:SF2">
    <property type="entry name" value="FLAGELLAR HOOK-LENGTH CONTROL PROTEIN"/>
    <property type="match status" value="1"/>
</dbReference>
<feature type="region of interest" description="Disordered" evidence="1">
    <location>
        <begin position="45"/>
        <end position="74"/>
    </location>
</feature>
<evidence type="ECO:0000313" key="4">
    <source>
        <dbReference type="Proteomes" id="UP000566324"/>
    </source>
</evidence>
<feature type="domain" description="Flagellar hook-length control protein-like C-terminal" evidence="2">
    <location>
        <begin position="384"/>
        <end position="460"/>
    </location>
</feature>
<feature type="compositionally biased region" description="Low complexity" evidence="1">
    <location>
        <begin position="45"/>
        <end position="61"/>
    </location>
</feature>
<feature type="compositionally biased region" description="Pro residues" evidence="1">
    <location>
        <begin position="205"/>
        <end position="216"/>
    </location>
</feature>
<protein>
    <submittedName>
        <fullName evidence="3">Flagellar hook-length control protein FliK</fullName>
    </submittedName>
</protein>
<reference evidence="3 4" key="1">
    <citation type="submission" date="2020-08" db="EMBL/GenBank/DDBJ databases">
        <title>Genomic Encyclopedia of Type Strains, Phase IV (KMG-IV): sequencing the most valuable type-strain genomes for metagenomic binning, comparative biology and taxonomic classification.</title>
        <authorList>
            <person name="Goeker M."/>
        </authorList>
    </citation>
    <scope>NUCLEOTIDE SEQUENCE [LARGE SCALE GENOMIC DNA]</scope>
    <source>
        <strain evidence="3 4">DSM 17328</strain>
    </source>
</reference>
<feature type="compositionally biased region" description="Acidic residues" evidence="1">
    <location>
        <begin position="147"/>
        <end position="156"/>
    </location>
</feature>
<keyword evidence="3" id="KW-0969">Cilium</keyword>
<keyword evidence="3" id="KW-0966">Cell projection</keyword>
<dbReference type="AlphaFoldDB" id="A0A7W7B2I7"/>
<dbReference type="RefSeq" id="WP_184069868.1">
    <property type="nucleotide sequence ID" value="NZ_JACHNZ010000028.1"/>
</dbReference>
<organism evidence="3 4">
    <name type="scientific">Sphingosinicella soli</name>
    <dbReference type="NCBI Taxonomy" id="333708"/>
    <lineage>
        <taxon>Bacteria</taxon>
        <taxon>Pseudomonadati</taxon>
        <taxon>Pseudomonadota</taxon>
        <taxon>Alphaproteobacteria</taxon>
        <taxon>Sphingomonadales</taxon>
        <taxon>Sphingosinicellaceae</taxon>
        <taxon>Sphingosinicella</taxon>
    </lineage>
</organism>
<dbReference type="Pfam" id="PF02120">
    <property type="entry name" value="Flg_hook"/>
    <property type="match status" value="1"/>
</dbReference>
<dbReference type="CDD" id="cd17470">
    <property type="entry name" value="T3SS_Flik_C"/>
    <property type="match status" value="1"/>
</dbReference>
<keyword evidence="3" id="KW-0282">Flagellum</keyword>
<feature type="region of interest" description="Disordered" evidence="1">
    <location>
        <begin position="133"/>
        <end position="156"/>
    </location>
</feature>
<dbReference type="InterPro" id="IPR038610">
    <property type="entry name" value="FliK-like_C_sf"/>
</dbReference>
<feature type="region of interest" description="Disordered" evidence="1">
    <location>
        <begin position="448"/>
        <end position="487"/>
    </location>
</feature>
<dbReference type="Gene3D" id="3.30.750.140">
    <property type="match status" value="1"/>
</dbReference>
<dbReference type="InterPro" id="IPR021136">
    <property type="entry name" value="Flagellar_hook_control-like_C"/>
</dbReference>
<feature type="compositionally biased region" description="Basic and acidic residues" evidence="1">
    <location>
        <begin position="458"/>
        <end position="469"/>
    </location>
</feature>
<sequence>MSVNATGLGELPALPELSLQTAARPGIPASAPDFLSIMALKTAPPAKAGGPGPAVGLPSAGDGNPTSAKAQPAVPAVAVPAVPAASDETAESDRDMAIDLPLPAMPSRRSVPSEPKAPGGRFAAVAARYPAPAEPATVPKSATGADSDADAEAGDEDTPAVITPEARIVPQAAQPAVPIAAPFTAPVPPPPAETAVSDSDQTSPAPTPAPTFPTPEPSRADQQGVPARSDGPPPFAQTGGDTPAADAQADTAMPLTVAGPAMQRPPISERPANLEATEAADTAALTPGTLAGAGTESEAVTLPAPLRDAVPASQTPQAVQTPQMGQAVLAAIHDAAPGLHAPERGDVSPGQAAQAEALLDDLFIGAAGDEAWVDQLAADVETLVRGDRREAQLHLKPRELGDLFIRLETNGNQARVHFTVETAAAQGFITDAAPRLHSMMETRGVRLEEASVDVGGGRQDRGEQPRETPADPLFGSRPRSAASQAETLRTLVRQTAIERFA</sequence>
<evidence type="ECO:0000313" key="3">
    <source>
        <dbReference type="EMBL" id="MBB4632817.1"/>
    </source>
</evidence>
<comment type="caution">
    <text evidence="3">The sequence shown here is derived from an EMBL/GenBank/DDBJ whole genome shotgun (WGS) entry which is preliminary data.</text>
</comment>
<feature type="region of interest" description="Disordered" evidence="1">
    <location>
        <begin position="102"/>
        <end position="121"/>
    </location>
</feature>
<dbReference type="Proteomes" id="UP000566324">
    <property type="component" value="Unassembled WGS sequence"/>
</dbReference>
<proteinExistence type="predicted"/>
<name>A0A7W7B2I7_9SPHN</name>
<dbReference type="InterPro" id="IPR052563">
    <property type="entry name" value="FliK"/>
</dbReference>
<dbReference type="PANTHER" id="PTHR37533">
    <property type="entry name" value="FLAGELLAR HOOK-LENGTH CONTROL PROTEIN"/>
    <property type="match status" value="1"/>
</dbReference>
<feature type="compositionally biased region" description="Low complexity" evidence="1">
    <location>
        <begin position="133"/>
        <end position="146"/>
    </location>
</feature>
<accession>A0A7W7B2I7</accession>